<gene>
    <name evidence="1" type="ORF">H6G24_06965</name>
</gene>
<organism evidence="1 2">
    <name type="scientific">Calothrix parietina FACHB-288</name>
    <dbReference type="NCBI Taxonomy" id="2692896"/>
    <lineage>
        <taxon>Bacteria</taxon>
        <taxon>Bacillati</taxon>
        <taxon>Cyanobacteriota</taxon>
        <taxon>Cyanophyceae</taxon>
        <taxon>Nostocales</taxon>
        <taxon>Calotrichaceae</taxon>
        <taxon>Calothrix</taxon>
    </lineage>
</organism>
<evidence type="ECO:0000313" key="1">
    <source>
        <dbReference type="EMBL" id="MBD2195237.1"/>
    </source>
</evidence>
<protein>
    <submittedName>
        <fullName evidence="1">Uncharacterized protein</fullName>
    </submittedName>
</protein>
<dbReference type="Proteomes" id="UP000658514">
    <property type="component" value="Unassembled WGS sequence"/>
</dbReference>
<proteinExistence type="predicted"/>
<name>A0ABR8A5I4_9CYAN</name>
<sequence length="379" mass="42416">MSGTKAYTVSGIAPLATQALLAGVAVAGFTVASGVMATGTAVVMAAKAAKAYQERIKREAEKALQQEAEIQRQIIAARRSYSQTKTMVQLPQINQKPRLVNTLSNNDVDLIKKDLQIKIREQKSRLPRIKKEYQNLIESELLDAATVLQAWQNVEQALDSSDLPAAEAYLQALDNARIEAFKQLRSQLQSAAEYAQTRLDAIAERLPKAIAQNIASTIERIHQRDRPIRDADLLAIHQQITTAELQIDRVWEAAENLVKAWQNPDVDYTARIIGIDDGDVVVEIETHENQQTGEAVNTVMRVQFTGQQIDLKGPHEETSNCAARTGQALQIFQEQGYYLEWDSLDGQPIPEEYRQIYSAPETTTLEIEPPQRRPELETY</sequence>
<evidence type="ECO:0000313" key="2">
    <source>
        <dbReference type="Proteomes" id="UP000658514"/>
    </source>
</evidence>
<reference evidence="1 2" key="1">
    <citation type="journal article" date="2020" name="ISME J.">
        <title>Comparative genomics reveals insights into cyanobacterial evolution and habitat adaptation.</title>
        <authorList>
            <person name="Chen M.Y."/>
            <person name="Teng W.K."/>
            <person name="Zhao L."/>
            <person name="Hu C.X."/>
            <person name="Zhou Y.K."/>
            <person name="Han B.P."/>
            <person name="Song L.R."/>
            <person name="Shu W.S."/>
        </authorList>
    </citation>
    <scope>NUCLEOTIDE SEQUENCE [LARGE SCALE GENOMIC DNA]</scope>
    <source>
        <strain evidence="1 2">FACHB-288</strain>
    </source>
</reference>
<accession>A0ABR8A5I4</accession>
<dbReference type="RefSeq" id="WP_190539146.1">
    <property type="nucleotide sequence ID" value="NZ_CAWPNO010000117.1"/>
</dbReference>
<keyword evidence="2" id="KW-1185">Reference proteome</keyword>
<comment type="caution">
    <text evidence="1">The sequence shown here is derived from an EMBL/GenBank/DDBJ whole genome shotgun (WGS) entry which is preliminary data.</text>
</comment>
<dbReference type="EMBL" id="JACJQH010000008">
    <property type="protein sequence ID" value="MBD2195237.1"/>
    <property type="molecule type" value="Genomic_DNA"/>
</dbReference>